<evidence type="ECO:0000256" key="1">
    <source>
        <dbReference type="ARBA" id="ARBA00023125"/>
    </source>
</evidence>
<dbReference type="Gene3D" id="1.10.357.10">
    <property type="entry name" value="Tetracycline Repressor, domain 2"/>
    <property type="match status" value="1"/>
</dbReference>
<dbReference type="InterPro" id="IPR036271">
    <property type="entry name" value="Tet_transcr_reg_TetR-rel_C_sf"/>
</dbReference>
<dbReference type="PANTHER" id="PTHR43479">
    <property type="entry name" value="ACREF/ENVCD OPERON REPRESSOR-RELATED"/>
    <property type="match status" value="1"/>
</dbReference>
<reference evidence="4 5" key="1">
    <citation type="submission" date="2024-09" db="EMBL/GenBank/DDBJ databases">
        <title>Laminarin stimulates single cell rates of sulfate reduction while oxygen inhibits transcriptomic activity in coastal marine sediment.</title>
        <authorList>
            <person name="Lindsay M."/>
            <person name="Orcutt B."/>
            <person name="Emerson D."/>
            <person name="Stepanauskas R."/>
            <person name="D'Angelo T."/>
        </authorList>
    </citation>
    <scope>NUCLEOTIDE SEQUENCE [LARGE SCALE GENOMIC DNA]</scope>
    <source>
        <strain evidence="4">SAG AM-311-K15</strain>
    </source>
</reference>
<protein>
    <submittedName>
        <fullName evidence="4">TetR/AcrR family transcriptional regulator</fullName>
    </submittedName>
</protein>
<evidence type="ECO:0000256" key="2">
    <source>
        <dbReference type="PROSITE-ProRule" id="PRU00335"/>
    </source>
</evidence>
<dbReference type="PRINTS" id="PR00455">
    <property type="entry name" value="HTHTETR"/>
</dbReference>
<dbReference type="SUPFAM" id="SSF48498">
    <property type="entry name" value="Tetracyclin repressor-like, C-terminal domain"/>
    <property type="match status" value="1"/>
</dbReference>
<sequence>MRKKIEKHIILNTALKVFAEFGYKKTTLDDIAQKLNMTKGNLYLYAENKKDLYEKTVAQALLRWQQHVLEAVKREADVRKQFLTMCHQAVVYLSLDEDLRAVLIRDPDIFPLFPVADPFEDINNNSVTIIKDIIRRGISENKFRSVNIDQVGQVIFLLYKMFIIRMYLVGEDESILNLYEATLSLVTQGLFLETDQTTNQFKEIGG</sequence>
<keyword evidence="5" id="KW-1185">Reference proteome</keyword>
<dbReference type="Gene3D" id="1.10.10.60">
    <property type="entry name" value="Homeodomain-like"/>
    <property type="match status" value="1"/>
</dbReference>
<keyword evidence="1 2" id="KW-0238">DNA-binding</keyword>
<proteinExistence type="predicted"/>
<evidence type="ECO:0000313" key="4">
    <source>
        <dbReference type="EMBL" id="MFC1850161.1"/>
    </source>
</evidence>
<feature type="DNA-binding region" description="H-T-H motif" evidence="2">
    <location>
        <begin position="27"/>
        <end position="46"/>
    </location>
</feature>
<dbReference type="SUPFAM" id="SSF46689">
    <property type="entry name" value="Homeodomain-like"/>
    <property type="match status" value="1"/>
</dbReference>
<evidence type="ECO:0000259" key="3">
    <source>
        <dbReference type="PROSITE" id="PS50977"/>
    </source>
</evidence>
<dbReference type="PROSITE" id="PS50977">
    <property type="entry name" value="HTH_TETR_2"/>
    <property type="match status" value="1"/>
</dbReference>
<dbReference type="Pfam" id="PF00440">
    <property type="entry name" value="TetR_N"/>
    <property type="match status" value="1"/>
</dbReference>
<comment type="caution">
    <text evidence="4">The sequence shown here is derived from an EMBL/GenBank/DDBJ whole genome shotgun (WGS) entry which is preliminary data.</text>
</comment>
<dbReference type="InterPro" id="IPR050624">
    <property type="entry name" value="HTH-type_Tx_Regulator"/>
</dbReference>
<evidence type="ECO:0000313" key="5">
    <source>
        <dbReference type="Proteomes" id="UP001594351"/>
    </source>
</evidence>
<dbReference type="InterPro" id="IPR001647">
    <property type="entry name" value="HTH_TetR"/>
</dbReference>
<dbReference type="Proteomes" id="UP001594351">
    <property type="component" value="Unassembled WGS sequence"/>
</dbReference>
<organism evidence="4 5">
    <name type="scientific">candidate division CSSED10-310 bacterium</name>
    <dbReference type="NCBI Taxonomy" id="2855610"/>
    <lineage>
        <taxon>Bacteria</taxon>
        <taxon>Bacteria division CSSED10-310</taxon>
    </lineage>
</organism>
<accession>A0ABV6YVD4</accession>
<feature type="domain" description="HTH tetR-type" evidence="3">
    <location>
        <begin position="4"/>
        <end position="64"/>
    </location>
</feature>
<name>A0ABV6YVD4_UNCC1</name>
<gene>
    <name evidence="4" type="ORF">ACFL27_08225</name>
</gene>
<dbReference type="EMBL" id="JBHPBY010000079">
    <property type="protein sequence ID" value="MFC1850161.1"/>
    <property type="molecule type" value="Genomic_DNA"/>
</dbReference>
<dbReference type="InterPro" id="IPR009057">
    <property type="entry name" value="Homeodomain-like_sf"/>
</dbReference>
<dbReference type="PANTHER" id="PTHR43479:SF11">
    <property type="entry name" value="ACREF_ENVCD OPERON REPRESSOR-RELATED"/>
    <property type="match status" value="1"/>
</dbReference>